<dbReference type="OMA" id="LHEVTCN"/>
<dbReference type="AlphaFoldDB" id="T1KI88"/>
<dbReference type="PANTHER" id="PTHR14196:SF11">
    <property type="entry name" value="PROTEIN SISTER OF ODD AND BOWEL"/>
    <property type="match status" value="1"/>
</dbReference>
<organism evidence="10 11">
    <name type="scientific">Tetranychus urticae</name>
    <name type="common">Two-spotted spider mite</name>
    <dbReference type="NCBI Taxonomy" id="32264"/>
    <lineage>
        <taxon>Eukaryota</taxon>
        <taxon>Metazoa</taxon>
        <taxon>Ecdysozoa</taxon>
        <taxon>Arthropoda</taxon>
        <taxon>Chelicerata</taxon>
        <taxon>Arachnida</taxon>
        <taxon>Acari</taxon>
        <taxon>Acariformes</taxon>
        <taxon>Trombidiformes</taxon>
        <taxon>Prostigmata</taxon>
        <taxon>Eleutherengona</taxon>
        <taxon>Raphignathae</taxon>
        <taxon>Tetranychoidea</taxon>
        <taxon>Tetranychidae</taxon>
        <taxon>Tetranychus</taxon>
    </lineage>
</organism>
<accession>T1KI88</accession>
<dbReference type="InterPro" id="IPR013087">
    <property type="entry name" value="Znf_C2H2_type"/>
</dbReference>
<reference evidence="10" key="2">
    <citation type="submission" date="2015-06" db="UniProtKB">
        <authorList>
            <consortium name="EnsemblMetazoa"/>
        </authorList>
    </citation>
    <scope>IDENTIFICATION</scope>
</reference>
<evidence type="ECO:0000256" key="2">
    <source>
        <dbReference type="ARBA" id="ARBA00022723"/>
    </source>
</evidence>
<dbReference type="GO" id="GO:0000977">
    <property type="term" value="F:RNA polymerase II transcription regulatory region sequence-specific DNA binding"/>
    <property type="evidence" value="ECO:0007669"/>
    <property type="project" value="TreeGrafter"/>
</dbReference>
<dbReference type="InterPro" id="IPR036236">
    <property type="entry name" value="Znf_C2H2_sf"/>
</dbReference>
<evidence type="ECO:0000256" key="6">
    <source>
        <dbReference type="ARBA" id="ARBA00023242"/>
    </source>
</evidence>
<comment type="subcellular location">
    <subcellularLocation>
        <location evidence="1">Nucleus</location>
    </subcellularLocation>
</comment>
<dbReference type="FunFam" id="3.30.160.60:FF:000254">
    <property type="entry name" value="Odd-skipped related transciption factor 1"/>
    <property type="match status" value="1"/>
</dbReference>
<evidence type="ECO:0000313" key="10">
    <source>
        <dbReference type="EnsemblMetazoa" id="tetur12g00480.1"/>
    </source>
</evidence>
<dbReference type="Gene3D" id="3.30.160.60">
    <property type="entry name" value="Classic Zinc Finger"/>
    <property type="match status" value="3"/>
</dbReference>
<keyword evidence="11" id="KW-1185">Reference proteome</keyword>
<reference evidence="11" key="1">
    <citation type="submission" date="2011-08" db="EMBL/GenBank/DDBJ databases">
        <authorList>
            <person name="Rombauts S."/>
        </authorList>
    </citation>
    <scope>NUCLEOTIDE SEQUENCE</scope>
    <source>
        <strain evidence="11">London</strain>
    </source>
</reference>
<dbReference type="GO" id="GO:0005634">
    <property type="term" value="C:nucleus"/>
    <property type="evidence" value="ECO:0007669"/>
    <property type="project" value="UniProtKB-SubCell"/>
</dbReference>
<dbReference type="InterPro" id="IPR050717">
    <property type="entry name" value="C2H2-ZF_Transcription_Reg"/>
</dbReference>
<comment type="similarity">
    <text evidence="7">Belongs to the Odd C2H2-type zinc-finger protein family.</text>
</comment>
<feature type="domain" description="C2H2-type" evidence="9">
    <location>
        <begin position="171"/>
        <end position="198"/>
    </location>
</feature>
<evidence type="ECO:0000256" key="7">
    <source>
        <dbReference type="ARBA" id="ARBA00038339"/>
    </source>
</evidence>
<dbReference type="PANTHER" id="PTHR14196">
    <property type="entry name" value="ODD-SKIPPED - RELATED"/>
    <property type="match status" value="1"/>
</dbReference>
<feature type="domain" description="C2H2-type" evidence="9">
    <location>
        <begin position="199"/>
        <end position="226"/>
    </location>
</feature>
<dbReference type="HOGENOM" id="CLU_002678_42_4_1"/>
<evidence type="ECO:0000259" key="9">
    <source>
        <dbReference type="PROSITE" id="PS50157"/>
    </source>
</evidence>
<keyword evidence="3" id="KW-0677">Repeat</keyword>
<name>T1KI88_TETUR</name>
<keyword evidence="2" id="KW-0479">Metal-binding</keyword>
<gene>
    <name evidence="10" type="primary">107364441</name>
</gene>
<dbReference type="Proteomes" id="UP000015104">
    <property type="component" value="Unassembled WGS sequence"/>
</dbReference>
<evidence type="ECO:0000256" key="1">
    <source>
        <dbReference type="ARBA" id="ARBA00004123"/>
    </source>
</evidence>
<dbReference type="GO" id="GO:0009880">
    <property type="term" value="P:embryonic pattern specification"/>
    <property type="evidence" value="ECO:0007669"/>
    <property type="project" value="TreeGrafter"/>
</dbReference>
<proteinExistence type="inferred from homology"/>
<dbReference type="FunFam" id="3.30.160.60:FF:000311">
    <property type="entry name" value="protein odd-skipped-related 2 isoform X1"/>
    <property type="match status" value="1"/>
</dbReference>
<keyword evidence="5" id="KW-0862">Zinc</keyword>
<feature type="domain" description="C2H2-type" evidence="9">
    <location>
        <begin position="227"/>
        <end position="254"/>
    </location>
</feature>
<dbReference type="OrthoDB" id="6512111at2759"/>
<sequence length="261" mass="29762">MQFPSINWPDLLSFYYPSKCSCFYCPYFSSQLELNDKNPLSSTSSNQTCENINKSKHRLDYSRLAQSIIEESSSKESTKSNHLTQSRQLLSSTNHQNLVSSSCSSSSSPSISLLSSINLPSSTPSSLASPTSSNLVNPSILTSSLLTGWFNRSDCRSSSQRSSYSRPKKQFICKYCNRHFTKSYNLMIHERTHTDERPYKCNICDKAFRRQDHLRDHKYIHLKDKPFKCDECGKGFCQNRTLAVHKIAHLESTRGRKASLK</sequence>
<dbReference type="EnsemblMetazoa" id="tetur12g00480.1">
    <property type="protein sequence ID" value="tetur12g00480.1"/>
    <property type="gene ID" value="tetur12g00480"/>
</dbReference>
<protein>
    <recommendedName>
        <fullName evidence="9">C2H2-type domain-containing protein</fullName>
    </recommendedName>
</protein>
<evidence type="ECO:0000313" key="11">
    <source>
        <dbReference type="Proteomes" id="UP000015104"/>
    </source>
</evidence>
<evidence type="ECO:0000256" key="4">
    <source>
        <dbReference type="ARBA" id="ARBA00022771"/>
    </source>
</evidence>
<dbReference type="SUPFAM" id="SSF57667">
    <property type="entry name" value="beta-beta-alpha zinc fingers"/>
    <property type="match status" value="2"/>
</dbReference>
<dbReference type="KEGG" id="tut:107364441"/>
<evidence type="ECO:0000256" key="8">
    <source>
        <dbReference type="PROSITE-ProRule" id="PRU00042"/>
    </source>
</evidence>
<dbReference type="GO" id="GO:0048619">
    <property type="term" value="P:embryonic hindgut morphogenesis"/>
    <property type="evidence" value="ECO:0007669"/>
    <property type="project" value="TreeGrafter"/>
</dbReference>
<keyword evidence="4 8" id="KW-0863">Zinc-finger</keyword>
<evidence type="ECO:0000256" key="5">
    <source>
        <dbReference type="ARBA" id="ARBA00022833"/>
    </source>
</evidence>
<keyword evidence="6" id="KW-0539">Nucleus</keyword>
<dbReference type="eggNOG" id="KOG1721">
    <property type="taxonomic scope" value="Eukaryota"/>
</dbReference>
<evidence type="ECO:0000256" key="3">
    <source>
        <dbReference type="ARBA" id="ARBA00022737"/>
    </source>
</evidence>
<dbReference type="FunFam" id="3.30.160.60:FF:000090">
    <property type="entry name" value="Odd-skipped-related transciption factor 2"/>
    <property type="match status" value="1"/>
</dbReference>
<dbReference type="GO" id="GO:0000981">
    <property type="term" value="F:DNA-binding transcription factor activity, RNA polymerase II-specific"/>
    <property type="evidence" value="ECO:0007669"/>
    <property type="project" value="TreeGrafter"/>
</dbReference>
<dbReference type="EMBL" id="CAEY01000111">
    <property type="status" value="NOT_ANNOTATED_CDS"/>
    <property type="molecule type" value="Genomic_DNA"/>
</dbReference>
<dbReference type="PROSITE" id="PS50157">
    <property type="entry name" value="ZINC_FINGER_C2H2_2"/>
    <property type="match status" value="3"/>
</dbReference>
<dbReference type="SMART" id="SM00355">
    <property type="entry name" value="ZnF_C2H2"/>
    <property type="match status" value="3"/>
</dbReference>
<dbReference type="GO" id="GO:0008270">
    <property type="term" value="F:zinc ion binding"/>
    <property type="evidence" value="ECO:0007669"/>
    <property type="project" value="UniProtKB-KW"/>
</dbReference>
<dbReference type="Pfam" id="PF00096">
    <property type="entry name" value="zf-C2H2"/>
    <property type="match status" value="3"/>
</dbReference>
<dbReference type="PROSITE" id="PS00028">
    <property type="entry name" value="ZINC_FINGER_C2H2_1"/>
    <property type="match status" value="3"/>
</dbReference>